<dbReference type="Proteomes" id="UP000485058">
    <property type="component" value="Unassembled WGS sequence"/>
</dbReference>
<dbReference type="Gene3D" id="3.30.70.1230">
    <property type="entry name" value="Nucleotide cyclase"/>
    <property type="match status" value="1"/>
</dbReference>
<keyword evidence="4" id="KW-1185">Reference proteome</keyword>
<evidence type="ECO:0000256" key="1">
    <source>
        <dbReference type="SAM" id="Phobius"/>
    </source>
</evidence>
<dbReference type="EMBL" id="BLLF01000224">
    <property type="protein sequence ID" value="GFH09319.1"/>
    <property type="molecule type" value="Genomic_DNA"/>
</dbReference>
<dbReference type="GO" id="GO:0035556">
    <property type="term" value="P:intracellular signal transduction"/>
    <property type="evidence" value="ECO:0007669"/>
    <property type="project" value="InterPro"/>
</dbReference>
<organism evidence="3 4">
    <name type="scientific">Haematococcus lacustris</name>
    <name type="common">Green alga</name>
    <name type="synonym">Haematococcus pluvialis</name>
    <dbReference type="NCBI Taxonomy" id="44745"/>
    <lineage>
        <taxon>Eukaryota</taxon>
        <taxon>Viridiplantae</taxon>
        <taxon>Chlorophyta</taxon>
        <taxon>core chlorophytes</taxon>
        <taxon>Chlorophyceae</taxon>
        <taxon>CS clade</taxon>
        <taxon>Chlamydomonadales</taxon>
        <taxon>Haematococcaceae</taxon>
        <taxon>Haematococcus</taxon>
    </lineage>
</organism>
<sequence>LTLASSSSHVALSMAAAKVYAPEKKSGVVSADAAVVGGLLSDDHGGRAVSSEDASHAKALPQQYQEPISWPGVPSAGLTRMPSHSQPHRSAALGFCLLSVWCTVLAGAVAGSFWRQAAWQRGEPAPAAWKTVTPPGPGAATTLVLTDVQDSTTLYERLPADVMDVAMRLVERLVRQLLLEYSGYESCTEGDAFVCAFHTPLGATLFCL</sequence>
<dbReference type="InterPro" id="IPR050697">
    <property type="entry name" value="Adenylyl/Guanylyl_Cyclase_3/4"/>
</dbReference>
<evidence type="ECO:0000313" key="3">
    <source>
        <dbReference type="EMBL" id="GFH09319.1"/>
    </source>
</evidence>
<protein>
    <recommendedName>
        <fullName evidence="2">Guanylate cyclase domain-containing protein</fullName>
    </recommendedName>
</protein>
<dbReference type="InterPro" id="IPR001054">
    <property type="entry name" value="A/G_cyclase"/>
</dbReference>
<reference evidence="3 4" key="1">
    <citation type="submission" date="2020-02" db="EMBL/GenBank/DDBJ databases">
        <title>Draft genome sequence of Haematococcus lacustris strain NIES-144.</title>
        <authorList>
            <person name="Morimoto D."/>
            <person name="Nakagawa S."/>
            <person name="Yoshida T."/>
            <person name="Sawayama S."/>
        </authorList>
    </citation>
    <scope>NUCLEOTIDE SEQUENCE [LARGE SCALE GENOMIC DNA]</scope>
    <source>
        <strain evidence="3 4">NIES-144</strain>
    </source>
</reference>
<feature type="non-terminal residue" evidence="3">
    <location>
        <position position="1"/>
    </location>
</feature>
<keyword evidence="1" id="KW-1133">Transmembrane helix</keyword>
<keyword evidence="1" id="KW-0472">Membrane</keyword>
<dbReference type="AlphaFoldDB" id="A0A699YSM4"/>
<feature type="non-terminal residue" evidence="3">
    <location>
        <position position="208"/>
    </location>
</feature>
<dbReference type="SUPFAM" id="SSF55073">
    <property type="entry name" value="Nucleotide cyclase"/>
    <property type="match status" value="1"/>
</dbReference>
<accession>A0A699YSM4</accession>
<evidence type="ECO:0000313" key="4">
    <source>
        <dbReference type="Proteomes" id="UP000485058"/>
    </source>
</evidence>
<feature type="domain" description="Guanylate cyclase" evidence="2">
    <location>
        <begin position="142"/>
        <end position="208"/>
    </location>
</feature>
<evidence type="ECO:0000259" key="2">
    <source>
        <dbReference type="PROSITE" id="PS50125"/>
    </source>
</evidence>
<name>A0A699YSM4_HAELA</name>
<keyword evidence="1" id="KW-0812">Transmembrane</keyword>
<gene>
    <name evidence="3" type="ORF">HaLaN_04430</name>
</gene>
<dbReference type="GO" id="GO:0009190">
    <property type="term" value="P:cyclic nucleotide biosynthetic process"/>
    <property type="evidence" value="ECO:0007669"/>
    <property type="project" value="InterPro"/>
</dbReference>
<proteinExistence type="predicted"/>
<dbReference type="PROSITE" id="PS50125">
    <property type="entry name" value="GUANYLATE_CYCLASE_2"/>
    <property type="match status" value="1"/>
</dbReference>
<dbReference type="PANTHER" id="PTHR43081">
    <property type="entry name" value="ADENYLATE CYCLASE, TERMINAL-DIFFERENTIATION SPECIFIC-RELATED"/>
    <property type="match status" value="1"/>
</dbReference>
<comment type="caution">
    <text evidence="3">The sequence shown here is derived from an EMBL/GenBank/DDBJ whole genome shotgun (WGS) entry which is preliminary data.</text>
</comment>
<feature type="transmembrane region" description="Helical" evidence="1">
    <location>
        <begin position="90"/>
        <end position="114"/>
    </location>
</feature>
<dbReference type="PANTHER" id="PTHR43081:SF1">
    <property type="entry name" value="ADENYLATE CYCLASE, TERMINAL-DIFFERENTIATION SPECIFIC"/>
    <property type="match status" value="1"/>
</dbReference>
<dbReference type="InterPro" id="IPR029787">
    <property type="entry name" value="Nucleotide_cyclase"/>
</dbReference>